<dbReference type="STRING" id="580166.AUP43_02560"/>
<protein>
    <submittedName>
        <fullName evidence="3">Uncharacterized protein</fullName>
    </submittedName>
</protein>
<feature type="compositionally biased region" description="Pro residues" evidence="1">
    <location>
        <begin position="107"/>
        <end position="118"/>
    </location>
</feature>
<evidence type="ECO:0000313" key="3">
    <source>
        <dbReference type="EMBL" id="KZD05814.1"/>
    </source>
</evidence>
<keyword evidence="2" id="KW-0472">Membrane</keyword>
<organism evidence="3 4">
    <name type="scientific">Oceanibaculum pacificum</name>
    <dbReference type="NCBI Taxonomy" id="580166"/>
    <lineage>
        <taxon>Bacteria</taxon>
        <taxon>Pseudomonadati</taxon>
        <taxon>Pseudomonadota</taxon>
        <taxon>Alphaproteobacteria</taxon>
        <taxon>Rhodospirillales</taxon>
        <taxon>Oceanibaculaceae</taxon>
        <taxon>Oceanibaculum</taxon>
    </lineage>
</organism>
<evidence type="ECO:0000256" key="2">
    <source>
        <dbReference type="SAM" id="Phobius"/>
    </source>
</evidence>
<evidence type="ECO:0000256" key="1">
    <source>
        <dbReference type="SAM" id="MobiDB-lite"/>
    </source>
</evidence>
<accession>A0A154VWV9</accession>
<dbReference type="AlphaFoldDB" id="A0A154VWV9"/>
<dbReference type="RefSeq" id="WP_067557834.1">
    <property type="nucleotide sequence ID" value="NZ_LPXN01000127.1"/>
</dbReference>
<dbReference type="Proteomes" id="UP000076400">
    <property type="component" value="Unassembled WGS sequence"/>
</dbReference>
<comment type="caution">
    <text evidence="3">The sequence shown here is derived from an EMBL/GenBank/DDBJ whole genome shotgun (WGS) entry which is preliminary data.</text>
</comment>
<reference evidence="3 4" key="1">
    <citation type="submission" date="2015-12" db="EMBL/GenBank/DDBJ databases">
        <title>Genome sequence of Oceanibaculum pacificum MCCC 1A02656.</title>
        <authorList>
            <person name="Lu L."/>
            <person name="Lai Q."/>
            <person name="Shao Z."/>
            <person name="Qian P."/>
        </authorList>
    </citation>
    <scope>NUCLEOTIDE SEQUENCE [LARGE SCALE GENOMIC DNA]</scope>
    <source>
        <strain evidence="3 4">MCCC 1A02656</strain>
    </source>
</reference>
<feature type="compositionally biased region" description="Gly residues" evidence="1">
    <location>
        <begin position="96"/>
        <end position="105"/>
    </location>
</feature>
<dbReference type="EMBL" id="LPXN01000127">
    <property type="protein sequence ID" value="KZD05814.1"/>
    <property type="molecule type" value="Genomic_DNA"/>
</dbReference>
<feature type="transmembrane region" description="Helical" evidence="2">
    <location>
        <begin position="12"/>
        <end position="32"/>
    </location>
</feature>
<name>A0A154VWV9_9PROT</name>
<keyword evidence="2" id="KW-0812">Transmembrane</keyword>
<keyword evidence="4" id="KW-1185">Reference proteome</keyword>
<keyword evidence="2" id="KW-1133">Transmembrane helix</keyword>
<proteinExistence type="predicted"/>
<gene>
    <name evidence="3" type="ORF">AUP43_02560</name>
</gene>
<dbReference type="OrthoDB" id="7366489at2"/>
<feature type="region of interest" description="Disordered" evidence="1">
    <location>
        <begin position="80"/>
        <end position="118"/>
    </location>
</feature>
<sequence length="118" mass="12250">MAAHRSFLDRPAARALAGCVFIGAFGLLGFLYRDMIFGPSAAAVAAANADDPFARCFAERAGQIDQMVKDGMVKPEQAEQFKGRAEAMCRAQTKDGAGGPPGGAPGMRPPPGFGPPPK</sequence>
<evidence type="ECO:0000313" key="4">
    <source>
        <dbReference type="Proteomes" id="UP000076400"/>
    </source>
</evidence>